<feature type="transmembrane region" description="Helical" evidence="1">
    <location>
        <begin position="97"/>
        <end position="112"/>
    </location>
</feature>
<feature type="transmembrane region" description="Helical" evidence="1">
    <location>
        <begin position="74"/>
        <end position="91"/>
    </location>
</feature>
<evidence type="ECO:0000313" key="2">
    <source>
        <dbReference type="EMBL" id="MDO6416676.1"/>
    </source>
</evidence>
<feature type="transmembrane region" description="Helical" evidence="1">
    <location>
        <begin position="6"/>
        <end position="39"/>
    </location>
</feature>
<evidence type="ECO:0000256" key="1">
    <source>
        <dbReference type="SAM" id="Phobius"/>
    </source>
</evidence>
<dbReference type="Pfam" id="PF04304">
    <property type="entry name" value="DUF454"/>
    <property type="match status" value="1"/>
</dbReference>
<dbReference type="PIRSF" id="PIRSF016789">
    <property type="entry name" value="DUF454"/>
    <property type="match status" value="1"/>
</dbReference>
<keyword evidence="1" id="KW-0812">Transmembrane</keyword>
<keyword evidence="1" id="KW-0472">Membrane</keyword>
<proteinExistence type="predicted"/>
<dbReference type="EMBL" id="JAUOTP010000011">
    <property type="protein sequence ID" value="MDO6416676.1"/>
    <property type="molecule type" value="Genomic_DNA"/>
</dbReference>
<keyword evidence="3" id="KW-1185">Reference proteome</keyword>
<name>A0ABT8YE72_9SPHN</name>
<reference evidence="2" key="1">
    <citation type="submission" date="2023-07" db="EMBL/GenBank/DDBJ databases">
        <authorList>
            <person name="Kim M."/>
        </authorList>
    </citation>
    <scope>NUCLEOTIDE SEQUENCE</scope>
    <source>
        <strain evidence="2">BIUV-7</strain>
    </source>
</reference>
<evidence type="ECO:0000313" key="3">
    <source>
        <dbReference type="Proteomes" id="UP001169764"/>
    </source>
</evidence>
<accession>A0ABT8YE72</accession>
<dbReference type="PANTHER" id="PTHR35813:SF1">
    <property type="entry name" value="INNER MEMBRANE PROTEIN YBAN"/>
    <property type="match status" value="1"/>
</dbReference>
<protein>
    <submittedName>
        <fullName evidence="2">YbaN family protein</fullName>
    </submittedName>
</protein>
<dbReference type="PANTHER" id="PTHR35813">
    <property type="entry name" value="INNER MEMBRANE PROTEIN YBAN"/>
    <property type="match status" value="1"/>
</dbReference>
<dbReference type="RefSeq" id="WP_303546468.1">
    <property type="nucleotide sequence ID" value="NZ_JAUOTP010000011.1"/>
</dbReference>
<gene>
    <name evidence="2" type="ORF">Q4F19_19990</name>
</gene>
<comment type="caution">
    <text evidence="2">The sequence shown here is derived from an EMBL/GenBank/DDBJ whole genome shotgun (WGS) entry which is preliminary data.</text>
</comment>
<dbReference type="InterPro" id="IPR007401">
    <property type="entry name" value="DUF454"/>
</dbReference>
<organism evidence="2 3">
    <name type="scientific">Sphingomonas natans</name>
    <dbReference type="NCBI Taxonomy" id="3063330"/>
    <lineage>
        <taxon>Bacteria</taxon>
        <taxon>Pseudomonadati</taxon>
        <taxon>Pseudomonadota</taxon>
        <taxon>Alphaproteobacteria</taxon>
        <taxon>Sphingomonadales</taxon>
        <taxon>Sphingomonadaceae</taxon>
        <taxon>Sphingomonas</taxon>
    </lineage>
</organism>
<sequence>MRHVYLALGILSVAIGFVGIFLPLLPTVPFMLLAAFFFARSNPAWERRLIEHPQFGPHILAWRERGAISMRGKAFGLLGLTGSAIMGFVFLHDHWRYIPLGVAVICGTWIATRPTK</sequence>
<keyword evidence="1" id="KW-1133">Transmembrane helix</keyword>
<dbReference type="Proteomes" id="UP001169764">
    <property type="component" value="Unassembled WGS sequence"/>
</dbReference>